<feature type="transmembrane region" description="Helical" evidence="3">
    <location>
        <begin position="47"/>
        <end position="67"/>
    </location>
</feature>
<feature type="coiled-coil region" evidence="2">
    <location>
        <begin position="80"/>
        <end position="114"/>
    </location>
</feature>
<dbReference type="PANTHER" id="PTHR37313">
    <property type="entry name" value="UPF0749 PROTEIN RV1825"/>
    <property type="match status" value="1"/>
</dbReference>
<dbReference type="RefSeq" id="WP_183337669.1">
    <property type="nucleotide sequence ID" value="NZ_JACHZG010000001.1"/>
</dbReference>
<dbReference type="AlphaFoldDB" id="A0A7W5JW14"/>
<keyword evidence="3" id="KW-1133">Transmembrane helix</keyword>
<sequence>MTVTKPAPHRAVDASMDLLNQILREPVDPDYARVAARRPPGTRRPRSHWWLALVLVLAGTLFAIGALQTNRARPVQETERAELVERIQAAEVDQDALRGQVEELDGQIDRLRTSALGSDGTSKALEAQIDRLGPAVGLAAVTGPGVVVVVDDAPTTSGDARDQVLDLDLQVLANGLWASGAEAVSINGHRLSALTAIRGAGDAITVDYRSLTRPYRIEAVGDPRTLQARLAESAAGAWWNDLAQNRDMTYQTSDASRLVLDSDPGITLRYAKVVDR</sequence>
<accession>A0A7W5JW14</accession>
<dbReference type="EMBL" id="JACHZG010000001">
    <property type="protein sequence ID" value="MBB3326792.1"/>
    <property type="molecule type" value="Genomic_DNA"/>
</dbReference>
<reference evidence="4 5" key="1">
    <citation type="submission" date="2020-08" db="EMBL/GenBank/DDBJ databases">
        <title>Sequencing the genomes of 1000 actinobacteria strains.</title>
        <authorList>
            <person name="Klenk H.-P."/>
        </authorList>
    </citation>
    <scope>NUCLEOTIDE SEQUENCE [LARGE SCALE GENOMIC DNA]</scope>
    <source>
        <strain evidence="4 5">DSM 11053</strain>
    </source>
</reference>
<dbReference type="PANTHER" id="PTHR37313:SF1">
    <property type="entry name" value="UPF0749 PROTEIN RV1823"/>
    <property type="match status" value="1"/>
</dbReference>
<dbReference type="Proteomes" id="UP000565572">
    <property type="component" value="Unassembled WGS sequence"/>
</dbReference>
<dbReference type="Gene3D" id="3.30.70.1880">
    <property type="entry name" value="Protein of unknown function DUF881"/>
    <property type="match status" value="1"/>
</dbReference>
<keyword evidence="3" id="KW-0472">Membrane</keyword>
<protein>
    <submittedName>
        <fullName evidence="4">Uncharacterized protein YlxW (UPF0749 family)</fullName>
    </submittedName>
</protein>
<comment type="caution">
    <text evidence="4">The sequence shown here is derived from an EMBL/GenBank/DDBJ whole genome shotgun (WGS) entry which is preliminary data.</text>
</comment>
<proteinExistence type="inferred from homology"/>
<comment type="similarity">
    <text evidence="1">Belongs to the UPF0749 family.</text>
</comment>
<evidence type="ECO:0000313" key="5">
    <source>
        <dbReference type="Proteomes" id="UP000565572"/>
    </source>
</evidence>
<evidence type="ECO:0000256" key="1">
    <source>
        <dbReference type="ARBA" id="ARBA00009108"/>
    </source>
</evidence>
<keyword evidence="3" id="KW-0812">Transmembrane</keyword>
<dbReference type="InterPro" id="IPR010273">
    <property type="entry name" value="DUF881"/>
</dbReference>
<keyword evidence="2" id="KW-0175">Coiled coil</keyword>
<name>A0A7W5JW14_9ACTN</name>
<dbReference type="Pfam" id="PF05949">
    <property type="entry name" value="DUF881"/>
    <property type="match status" value="1"/>
</dbReference>
<evidence type="ECO:0000313" key="4">
    <source>
        <dbReference type="EMBL" id="MBB3326792.1"/>
    </source>
</evidence>
<organism evidence="4 5">
    <name type="scientific">Microlunatus antarcticus</name>
    <dbReference type="NCBI Taxonomy" id="53388"/>
    <lineage>
        <taxon>Bacteria</taxon>
        <taxon>Bacillati</taxon>
        <taxon>Actinomycetota</taxon>
        <taxon>Actinomycetes</taxon>
        <taxon>Propionibacteriales</taxon>
        <taxon>Propionibacteriaceae</taxon>
        <taxon>Microlunatus</taxon>
    </lineage>
</organism>
<evidence type="ECO:0000256" key="3">
    <source>
        <dbReference type="SAM" id="Phobius"/>
    </source>
</evidence>
<evidence type="ECO:0000256" key="2">
    <source>
        <dbReference type="SAM" id="Coils"/>
    </source>
</evidence>
<dbReference type="GO" id="GO:0005886">
    <property type="term" value="C:plasma membrane"/>
    <property type="evidence" value="ECO:0007669"/>
    <property type="project" value="TreeGrafter"/>
</dbReference>
<gene>
    <name evidence="4" type="ORF">FHX39_001736</name>
</gene>
<keyword evidence="5" id="KW-1185">Reference proteome</keyword>